<reference evidence="1 2" key="1">
    <citation type="submission" date="2009-10" db="EMBL/GenBank/DDBJ databases">
        <authorList>
            <person name="Qin X."/>
            <person name="Bachman B."/>
            <person name="Battles P."/>
            <person name="Bell A."/>
            <person name="Bess C."/>
            <person name="Bickham C."/>
            <person name="Chaboub L."/>
            <person name="Chen D."/>
            <person name="Coyle M."/>
            <person name="Deiros D.R."/>
            <person name="Dinh H."/>
            <person name="Forbes L."/>
            <person name="Fowler G."/>
            <person name="Francisco L."/>
            <person name="Fu Q."/>
            <person name="Gubbala S."/>
            <person name="Hale W."/>
            <person name="Han Y."/>
            <person name="Hemphill L."/>
            <person name="Highlander S.K."/>
            <person name="Hirani K."/>
            <person name="Hogues M."/>
            <person name="Jackson L."/>
            <person name="Jakkamsetti A."/>
            <person name="Javaid M."/>
            <person name="Jiang H."/>
            <person name="Korchina V."/>
            <person name="Kovar C."/>
            <person name="Lara F."/>
            <person name="Lee S."/>
            <person name="Mata R."/>
            <person name="Mathew T."/>
            <person name="Moen C."/>
            <person name="Morales K."/>
            <person name="Munidasa M."/>
            <person name="Nazareth L."/>
            <person name="Ngo R."/>
            <person name="Nguyen L."/>
            <person name="Okwuonu G."/>
            <person name="Ongeri F."/>
            <person name="Patil S."/>
            <person name="Petrosino J."/>
            <person name="Pham C."/>
            <person name="Pham P."/>
            <person name="Pu L.-L."/>
            <person name="Puazo M."/>
            <person name="Raj R."/>
            <person name="Reid J."/>
            <person name="Rouhana J."/>
            <person name="Saada N."/>
            <person name="Shang Y."/>
            <person name="Simmons D."/>
            <person name="Thornton R."/>
            <person name="Warren J."/>
            <person name="Weissenberger G."/>
            <person name="Zhang J."/>
            <person name="Zhang L."/>
            <person name="Zhou C."/>
            <person name="Zhu D."/>
            <person name="Muzny D."/>
            <person name="Worley K."/>
            <person name="Gibbs R."/>
        </authorList>
    </citation>
    <scope>NUCLEOTIDE SEQUENCE [LARGE SCALE GENOMIC DNA]</scope>
    <source>
        <strain evidence="1 2">DSM 17361</strain>
    </source>
</reference>
<name>D1PX94_9BACT</name>
<gene>
    <name evidence="1" type="ORF">HMPREF0645_1579</name>
</gene>
<dbReference type="Proteomes" id="UP000003160">
    <property type="component" value="Unassembled WGS sequence"/>
</dbReference>
<protein>
    <submittedName>
        <fullName evidence="1">Uncharacterized protein</fullName>
    </submittedName>
</protein>
<evidence type="ECO:0000313" key="1">
    <source>
        <dbReference type="EMBL" id="EFA43978.1"/>
    </source>
</evidence>
<proteinExistence type="predicted"/>
<dbReference type="HOGENOM" id="CLU_2445969_0_0_10"/>
<feature type="non-terminal residue" evidence="1">
    <location>
        <position position="90"/>
    </location>
</feature>
<sequence length="90" mass="10079">MARKAEKERTRDGLKLKIVNPNAAGIDIAYGEMQVCVPEDRDGDNNRCFGSFTCDYEEIASWLKACGITTVAMESTGSYWAGFWTNTRMD</sequence>
<evidence type="ECO:0000313" key="2">
    <source>
        <dbReference type="Proteomes" id="UP000003160"/>
    </source>
</evidence>
<organism evidence="1 2">
    <name type="scientific">Hallella bergensis DSM 17361</name>
    <dbReference type="NCBI Taxonomy" id="585502"/>
    <lineage>
        <taxon>Bacteria</taxon>
        <taxon>Pseudomonadati</taxon>
        <taxon>Bacteroidota</taxon>
        <taxon>Bacteroidia</taxon>
        <taxon>Bacteroidales</taxon>
        <taxon>Prevotellaceae</taxon>
        <taxon>Hallella</taxon>
    </lineage>
</organism>
<keyword evidence="2" id="KW-1185">Reference proteome</keyword>
<accession>D1PX94</accession>
<comment type="caution">
    <text evidence="1">The sequence shown here is derived from an EMBL/GenBank/DDBJ whole genome shotgun (WGS) entry which is preliminary data.</text>
</comment>
<dbReference type="AlphaFoldDB" id="D1PX94"/>
<dbReference type="EMBL" id="ACKS01000068">
    <property type="protein sequence ID" value="EFA43978.1"/>
    <property type="molecule type" value="Genomic_DNA"/>
</dbReference>
<dbReference type="eggNOG" id="COG3547">
    <property type="taxonomic scope" value="Bacteria"/>
</dbReference>